<dbReference type="InterPro" id="IPR014440">
    <property type="entry name" value="HCCAis_GSTk"/>
</dbReference>
<dbReference type="PANTHER" id="PTHR42943:SF2">
    <property type="entry name" value="GLUTATHIONE S-TRANSFERASE KAPPA 1"/>
    <property type="match status" value="1"/>
</dbReference>
<name>A0A0G2HZ53_9EURO</name>
<gene>
    <name evidence="7" type="ORF">EMCG_02497</name>
</gene>
<dbReference type="FunFam" id="3.40.30.10:FF:000096">
    <property type="entry name" value="Glutathione S-transferase kappa"/>
    <property type="match status" value="1"/>
</dbReference>
<evidence type="ECO:0000313" key="7">
    <source>
        <dbReference type="EMBL" id="KKZ63120.1"/>
    </source>
</evidence>
<evidence type="ECO:0000256" key="3">
    <source>
        <dbReference type="ARBA" id="ARBA00047960"/>
    </source>
</evidence>
<organism evidence="7 8">
    <name type="scientific">[Emmonsia] crescens</name>
    <dbReference type="NCBI Taxonomy" id="73230"/>
    <lineage>
        <taxon>Eukaryota</taxon>
        <taxon>Fungi</taxon>
        <taxon>Dikarya</taxon>
        <taxon>Ascomycota</taxon>
        <taxon>Pezizomycotina</taxon>
        <taxon>Eurotiomycetes</taxon>
        <taxon>Eurotiomycetidae</taxon>
        <taxon>Onygenales</taxon>
        <taxon>Ajellomycetaceae</taxon>
        <taxon>Emergomyces</taxon>
    </lineage>
</organism>
<reference evidence="8" key="1">
    <citation type="journal article" date="2015" name="PLoS Genet.">
        <title>The dynamic genome and transcriptome of the human fungal pathogen Blastomyces and close relative Emmonsia.</title>
        <authorList>
            <person name="Munoz J.F."/>
            <person name="Gauthier G.M."/>
            <person name="Desjardins C.A."/>
            <person name="Gallo J.E."/>
            <person name="Holder J."/>
            <person name="Sullivan T.D."/>
            <person name="Marty A.J."/>
            <person name="Carmen J.C."/>
            <person name="Chen Z."/>
            <person name="Ding L."/>
            <person name="Gujja S."/>
            <person name="Magrini V."/>
            <person name="Misas E."/>
            <person name="Mitreva M."/>
            <person name="Priest M."/>
            <person name="Saif S."/>
            <person name="Whiston E.A."/>
            <person name="Young S."/>
            <person name="Zeng Q."/>
            <person name="Goldman W.E."/>
            <person name="Mardis E.R."/>
            <person name="Taylor J.W."/>
            <person name="McEwen J.G."/>
            <person name="Clay O.K."/>
            <person name="Klein B.S."/>
            <person name="Cuomo C.A."/>
        </authorList>
    </citation>
    <scope>NUCLEOTIDE SEQUENCE [LARGE SCALE GENOMIC DNA]</scope>
    <source>
        <strain evidence="8">UAMH 3008</strain>
    </source>
</reference>
<sequence length="217" mass="24267">MAAPKINLYLDVVSPFAYIAYYVTRHSPIFAKCEMTYTPVFLGGILKACNNISPLYVKNKSTWIDIERKRWAKFLNVPIYPTPPEGFPISTMNVQRVLCAIPSAKLPLCFDALYKEFWVEGNPKINQPETFLPLLESAADKEVAANALAQSSTQAIKDRLVANGDKAMETGAFGVPWFECTNSRGETECFWGVDHMGQMAAFLDLDMTADKGFRAMM</sequence>
<feature type="domain" description="DSBA-like thioredoxin" evidence="6">
    <location>
        <begin position="6"/>
        <end position="203"/>
    </location>
</feature>
<dbReference type="SUPFAM" id="SSF52833">
    <property type="entry name" value="Thioredoxin-like"/>
    <property type="match status" value="1"/>
</dbReference>
<dbReference type="EC" id="2.5.1.18" evidence="4"/>
<proteinExistence type="inferred from homology"/>
<dbReference type="GO" id="GO:0006749">
    <property type="term" value="P:glutathione metabolic process"/>
    <property type="evidence" value="ECO:0007669"/>
    <property type="project" value="TreeGrafter"/>
</dbReference>
<accession>A0A0G2HZ53</accession>
<dbReference type="InterPro" id="IPR036249">
    <property type="entry name" value="Thioredoxin-like_sf"/>
</dbReference>
<comment type="similarity">
    <text evidence="1 4">Belongs to the GST superfamily. Kappa family.</text>
</comment>
<evidence type="ECO:0000259" key="6">
    <source>
        <dbReference type="Pfam" id="PF01323"/>
    </source>
</evidence>
<evidence type="ECO:0000256" key="2">
    <source>
        <dbReference type="ARBA" id="ARBA00022679"/>
    </source>
</evidence>
<dbReference type="GO" id="GO:0004602">
    <property type="term" value="F:glutathione peroxidase activity"/>
    <property type="evidence" value="ECO:0007669"/>
    <property type="project" value="TreeGrafter"/>
</dbReference>
<evidence type="ECO:0000256" key="1">
    <source>
        <dbReference type="ARBA" id="ARBA00006494"/>
    </source>
</evidence>
<dbReference type="EMBL" id="LCZI01000999">
    <property type="protein sequence ID" value="KKZ63120.1"/>
    <property type="molecule type" value="Genomic_DNA"/>
</dbReference>
<dbReference type="GO" id="GO:0005777">
    <property type="term" value="C:peroxisome"/>
    <property type="evidence" value="ECO:0007669"/>
    <property type="project" value="TreeGrafter"/>
</dbReference>
<dbReference type="VEuPathDB" id="FungiDB:EMCG_02497"/>
<dbReference type="Proteomes" id="UP000034164">
    <property type="component" value="Unassembled WGS sequence"/>
</dbReference>
<dbReference type="GO" id="GO:0004364">
    <property type="term" value="F:glutathione transferase activity"/>
    <property type="evidence" value="ECO:0007669"/>
    <property type="project" value="UniProtKB-UniRule"/>
</dbReference>
<evidence type="ECO:0000256" key="5">
    <source>
        <dbReference type="PIRSR" id="PIRSR006386-1"/>
    </source>
</evidence>
<dbReference type="Gene3D" id="3.40.30.10">
    <property type="entry name" value="Glutaredoxin"/>
    <property type="match status" value="1"/>
</dbReference>
<comment type="catalytic activity">
    <reaction evidence="3 4">
        <text>RX + glutathione = an S-substituted glutathione + a halide anion + H(+)</text>
        <dbReference type="Rhea" id="RHEA:16437"/>
        <dbReference type="ChEBI" id="CHEBI:15378"/>
        <dbReference type="ChEBI" id="CHEBI:16042"/>
        <dbReference type="ChEBI" id="CHEBI:17792"/>
        <dbReference type="ChEBI" id="CHEBI:57925"/>
        <dbReference type="ChEBI" id="CHEBI:90779"/>
        <dbReference type="EC" id="2.5.1.18"/>
    </reaction>
</comment>
<comment type="caution">
    <text evidence="7">The sequence shown here is derived from an EMBL/GenBank/DDBJ whole genome shotgun (WGS) entry which is preliminary data.</text>
</comment>
<keyword evidence="2 4" id="KW-0808">Transferase</keyword>
<protein>
    <recommendedName>
        <fullName evidence="4">Glutathione S-transferase kappa</fullName>
        <ecNumber evidence="4">2.5.1.18</ecNumber>
    </recommendedName>
</protein>
<dbReference type="Pfam" id="PF01323">
    <property type="entry name" value="DSBA"/>
    <property type="match status" value="1"/>
</dbReference>
<feature type="active site" description="Nucleophile" evidence="5">
    <location>
        <position position="14"/>
    </location>
</feature>
<evidence type="ECO:0000256" key="4">
    <source>
        <dbReference type="PIRNR" id="PIRNR006386"/>
    </source>
</evidence>
<dbReference type="OrthoDB" id="4664297at2759"/>
<dbReference type="GO" id="GO:0005739">
    <property type="term" value="C:mitochondrion"/>
    <property type="evidence" value="ECO:0007669"/>
    <property type="project" value="TreeGrafter"/>
</dbReference>
<evidence type="ECO:0000313" key="8">
    <source>
        <dbReference type="Proteomes" id="UP000034164"/>
    </source>
</evidence>
<dbReference type="PANTHER" id="PTHR42943">
    <property type="entry name" value="GLUTATHIONE S-TRANSFERASE KAPPA"/>
    <property type="match status" value="1"/>
</dbReference>
<dbReference type="InterPro" id="IPR051924">
    <property type="entry name" value="GST_Kappa/NadH"/>
</dbReference>
<dbReference type="InterPro" id="IPR001853">
    <property type="entry name" value="DSBA-like_thioredoxin_dom"/>
</dbReference>
<dbReference type="AlphaFoldDB" id="A0A0G2HZ53"/>
<dbReference type="PIRSF" id="PIRSF006386">
    <property type="entry name" value="HCCAis_GSTk"/>
    <property type="match status" value="1"/>
</dbReference>